<comment type="similarity">
    <text evidence="2 11 12">Belongs to the class-I aminoacyl-tRNA synthetase family.</text>
</comment>
<dbReference type="GO" id="GO:0005524">
    <property type="term" value="F:ATP binding"/>
    <property type="evidence" value="ECO:0007669"/>
    <property type="project" value="UniProtKB-UniRule"/>
</dbReference>
<dbReference type="GO" id="GO:0006420">
    <property type="term" value="P:arginyl-tRNA aminoacylation"/>
    <property type="evidence" value="ECO:0007669"/>
    <property type="project" value="UniProtKB-UniRule"/>
</dbReference>
<dbReference type="EC" id="6.1.1.19" evidence="11"/>
<evidence type="ECO:0000313" key="13">
    <source>
        <dbReference type="EMBL" id="QIJ71905.1"/>
    </source>
</evidence>
<evidence type="ECO:0000256" key="8">
    <source>
        <dbReference type="ARBA" id="ARBA00022917"/>
    </source>
</evidence>
<gene>
    <name evidence="11" type="primary">argS</name>
    <name evidence="13" type="ORF">G4V39_06340</name>
</gene>
<dbReference type="RefSeq" id="WP_166032123.1">
    <property type="nucleotide sequence ID" value="NZ_CP048877.1"/>
</dbReference>
<feature type="short sequence motif" description="'HIGH' region" evidence="11">
    <location>
        <begin position="128"/>
        <end position="138"/>
    </location>
</feature>
<dbReference type="PROSITE" id="PS00178">
    <property type="entry name" value="AA_TRNA_LIGASE_I"/>
    <property type="match status" value="1"/>
</dbReference>
<dbReference type="GO" id="GO:0005737">
    <property type="term" value="C:cytoplasm"/>
    <property type="evidence" value="ECO:0007669"/>
    <property type="project" value="UniProtKB-SubCell"/>
</dbReference>
<evidence type="ECO:0000256" key="3">
    <source>
        <dbReference type="ARBA" id="ARBA00011245"/>
    </source>
</evidence>
<keyword evidence="4 11" id="KW-0963">Cytoplasm</keyword>
<dbReference type="SMART" id="SM00836">
    <property type="entry name" value="DALR_1"/>
    <property type="match status" value="1"/>
</dbReference>
<dbReference type="InterPro" id="IPR008909">
    <property type="entry name" value="DALR_anticod-bd"/>
</dbReference>
<evidence type="ECO:0000256" key="6">
    <source>
        <dbReference type="ARBA" id="ARBA00022741"/>
    </source>
</evidence>
<dbReference type="EMBL" id="CP048877">
    <property type="protein sequence ID" value="QIJ71905.1"/>
    <property type="molecule type" value="Genomic_DNA"/>
</dbReference>
<dbReference type="SUPFAM" id="SSF47323">
    <property type="entry name" value="Anticodon-binding domain of a subclass of class I aminoacyl-tRNA synthetases"/>
    <property type="match status" value="1"/>
</dbReference>
<dbReference type="InterPro" id="IPR009080">
    <property type="entry name" value="tRNAsynth_Ia_anticodon-bd"/>
</dbReference>
<dbReference type="Pfam" id="PF03485">
    <property type="entry name" value="Arg_tRNA_synt_N"/>
    <property type="match status" value="1"/>
</dbReference>
<dbReference type="HAMAP" id="MF_00123">
    <property type="entry name" value="Arg_tRNA_synth"/>
    <property type="match status" value="1"/>
</dbReference>
<dbReference type="InterPro" id="IPR014729">
    <property type="entry name" value="Rossmann-like_a/b/a_fold"/>
</dbReference>
<evidence type="ECO:0000256" key="1">
    <source>
        <dbReference type="ARBA" id="ARBA00004496"/>
    </source>
</evidence>
<protein>
    <recommendedName>
        <fullName evidence="11">Arginine--tRNA ligase</fullName>
        <ecNumber evidence="11">6.1.1.19</ecNumber>
    </recommendedName>
    <alternativeName>
        <fullName evidence="11">Arginyl-tRNA synthetase</fullName>
        <shortName evidence="11">ArgRS</shortName>
    </alternativeName>
</protein>
<dbReference type="GO" id="GO:0004814">
    <property type="term" value="F:arginine-tRNA ligase activity"/>
    <property type="evidence" value="ECO:0007669"/>
    <property type="project" value="UniProtKB-UniRule"/>
</dbReference>
<proteinExistence type="inferred from homology"/>
<evidence type="ECO:0000313" key="14">
    <source>
        <dbReference type="Proteomes" id="UP000502179"/>
    </source>
</evidence>
<dbReference type="InterPro" id="IPR001278">
    <property type="entry name" value="Arg-tRNA-ligase"/>
</dbReference>
<dbReference type="Gene3D" id="3.30.1360.70">
    <property type="entry name" value="Arginyl tRNA synthetase N-terminal domain"/>
    <property type="match status" value="1"/>
</dbReference>
<dbReference type="PANTHER" id="PTHR11956">
    <property type="entry name" value="ARGINYL-TRNA SYNTHETASE"/>
    <property type="match status" value="1"/>
</dbReference>
<dbReference type="AlphaFoldDB" id="A0A6G7PW39"/>
<dbReference type="InterPro" id="IPR035684">
    <property type="entry name" value="ArgRS_core"/>
</dbReference>
<evidence type="ECO:0000256" key="7">
    <source>
        <dbReference type="ARBA" id="ARBA00022840"/>
    </source>
</evidence>
<dbReference type="Gene3D" id="1.10.730.10">
    <property type="entry name" value="Isoleucyl-tRNA Synthetase, Domain 1"/>
    <property type="match status" value="1"/>
</dbReference>
<keyword evidence="7 11" id="KW-0067">ATP-binding</keyword>
<evidence type="ECO:0000256" key="10">
    <source>
        <dbReference type="ARBA" id="ARBA00049339"/>
    </source>
</evidence>
<comment type="subunit">
    <text evidence="3 11">Monomer.</text>
</comment>
<evidence type="ECO:0000256" key="11">
    <source>
        <dbReference type="HAMAP-Rule" id="MF_00123"/>
    </source>
</evidence>
<dbReference type="SUPFAM" id="SSF52374">
    <property type="entry name" value="Nucleotidylyl transferase"/>
    <property type="match status" value="1"/>
</dbReference>
<dbReference type="CDD" id="cd00671">
    <property type="entry name" value="ArgRS_core"/>
    <property type="match status" value="1"/>
</dbReference>
<dbReference type="InterPro" id="IPR005148">
    <property type="entry name" value="Arg-tRNA-synth_N"/>
</dbReference>
<evidence type="ECO:0000256" key="9">
    <source>
        <dbReference type="ARBA" id="ARBA00023146"/>
    </source>
</evidence>
<comment type="subcellular location">
    <subcellularLocation>
        <location evidence="1 11">Cytoplasm</location>
    </subcellularLocation>
</comment>
<dbReference type="Proteomes" id="UP000502179">
    <property type="component" value="Chromosome"/>
</dbReference>
<organism evidence="13 14">
    <name type="scientific">Thermosulfuriphilus ammonigenes</name>
    <dbReference type="NCBI Taxonomy" id="1936021"/>
    <lineage>
        <taxon>Bacteria</taxon>
        <taxon>Pseudomonadati</taxon>
        <taxon>Thermodesulfobacteriota</taxon>
        <taxon>Thermodesulfobacteria</taxon>
        <taxon>Thermodesulfobacteriales</taxon>
        <taxon>Thermodesulfobacteriaceae</taxon>
        <taxon>Thermosulfuriphilus</taxon>
    </lineage>
</organism>
<sequence>MIRKEIERRLKDLHQKAIHEGVITDPICPRFTVEPPRQKNFGDYASNIALVLAGKNKTSPRNLALWFVDSLQKDPLFSRVEVAGPGFINFFVSPEYWQKTVARVLLDPDYGRSELGGGRRVLLEFVSANPTGPLHVGHGRGAAVGDSLANILELAGFQVEREYYVNDVGKQMDILGASVYLRYLELLGKKIHFPEDYYQGDYIRDIAREILEKHGAQFKDLELEEALPFFRKYALSVILADIRKDLEDFGVHYDQWFSEAGLYQEGLVEETIQALKDSGYLYEKDGALWFRSTAFGDEKDRVVVRANGQTTYFASDIAYHRHKYERGYDLLVDVWGADHHGYVPRVKAAVAALGYDPEKLKVLLVQFVNLLEEGELKSMSTRRGEFVPLKEVLKEVGRDAVRFIFLTRHCNSHLDFDLSLAKKQSQENPVYYVQYAHARVASVFEKASERGISLKSLEEIDLGFLKEEEELELLKLLDAFPDIVEGAAESLEPHRLTFYLTEVATVFHNYYTKHRFLSEDEGLTQARLALALATQRVIGRGLSLLGVSAPEKM</sequence>
<dbReference type="Gene3D" id="3.40.50.620">
    <property type="entry name" value="HUPs"/>
    <property type="match status" value="1"/>
</dbReference>
<dbReference type="InterPro" id="IPR036695">
    <property type="entry name" value="Arg-tRNA-synth_N_sf"/>
</dbReference>
<dbReference type="NCBIfam" id="TIGR00456">
    <property type="entry name" value="argS"/>
    <property type="match status" value="1"/>
</dbReference>
<dbReference type="PANTHER" id="PTHR11956:SF5">
    <property type="entry name" value="ARGININE--TRNA LIGASE, CYTOPLASMIC"/>
    <property type="match status" value="1"/>
</dbReference>
<keyword evidence="14" id="KW-1185">Reference proteome</keyword>
<keyword evidence="6 11" id="KW-0547">Nucleotide-binding</keyword>
<reference evidence="13 14" key="1">
    <citation type="submission" date="2020-02" db="EMBL/GenBank/DDBJ databases">
        <title>Genome analysis of Thermosulfuriphilus ammonigenes ST65T, an anaerobic thermophilic chemolithoautotrophic bacterium isolated from a deep-sea hydrothermal vent.</title>
        <authorList>
            <person name="Slobodkina G."/>
            <person name="Allioux M."/>
            <person name="Merkel A."/>
            <person name="Alain K."/>
            <person name="Jebbar M."/>
            <person name="Slobodkin A."/>
        </authorList>
    </citation>
    <scope>NUCLEOTIDE SEQUENCE [LARGE SCALE GENOMIC DNA]</scope>
    <source>
        <strain evidence="13 14">ST65</strain>
    </source>
</reference>
<dbReference type="KEGG" id="tav:G4V39_06340"/>
<comment type="catalytic activity">
    <reaction evidence="10 11">
        <text>tRNA(Arg) + L-arginine + ATP = L-arginyl-tRNA(Arg) + AMP + diphosphate</text>
        <dbReference type="Rhea" id="RHEA:20301"/>
        <dbReference type="Rhea" id="RHEA-COMP:9658"/>
        <dbReference type="Rhea" id="RHEA-COMP:9673"/>
        <dbReference type="ChEBI" id="CHEBI:30616"/>
        <dbReference type="ChEBI" id="CHEBI:32682"/>
        <dbReference type="ChEBI" id="CHEBI:33019"/>
        <dbReference type="ChEBI" id="CHEBI:78442"/>
        <dbReference type="ChEBI" id="CHEBI:78513"/>
        <dbReference type="ChEBI" id="CHEBI:456215"/>
        <dbReference type="EC" id="6.1.1.19"/>
    </reaction>
</comment>
<evidence type="ECO:0000256" key="5">
    <source>
        <dbReference type="ARBA" id="ARBA00022598"/>
    </source>
</evidence>
<name>A0A6G7PW39_9BACT</name>
<evidence type="ECO:0000256" key="4">
    <source>
        <dbReference type="ARBA" id="ARBA00022490"/>
    </source>
</evidence>
<dbReference type="FunFam" id="3.40.50.620:FF:000062">
    <property type="entry name" value="Arginine--tRNA ligase"/>
    <property type="match status" value="1"/>
</dbReference>
<dbReference type="SMART" id="SM01016">
    <property type="entry name" value="Arg_tRNA_synt_N"/>
    <property type="match status" value="1"/>
</dbReference>
<keyword evidence="9 11" id="KW-0030">Aminoacyl-tRNA synthetase</keyword>
<dbReference type="FunFam" id="1.10.730.10:FF:000008">
    <property type="entry name" value="Arginine--tRNA ligase"/>
    <property type="match status" value="1"/>
</dbReference>
<keyword evidence="8 11" id="KW-0648">Protein biosynthesis</keyword>
<dbReference type="InterPro" id="IPR001412">
    <property type="entry name" value="aa-tRNA-synth_I_CS"/>
</dbReference>
<keyword evidence="5 11" id="KW-0436">Ligase</keyword>
<dbReference type="PRINTS" id="PR01038">
    <property type="entry name" value="TRNASYNTHARG"/>
</dbReference>
<evidence type="ECO:0000256" key="2">
    <source>
        <dbReference type="ARBA" id="ARBA00005594"/>
    </source>
</evidence>
<dbReference type="Pfam" id="PF05746">
    <property type="entry name" value="DALR_1"/>
    <property type="match status" value="1"/>
</dbReference>
<evidence type="ECO:0000256" key="12">
    <source>
        <dbReference type="RuleBase" id="RU363038"/>
    </source>
</evidence>
<dbReference type="Pfam" id="PF00750">
    <property type="entry name" value="tRNA-synt_1d"/>
    <property type="match status" value="1"/>
</dbReference>
<accession>A0A6G7PW39</accession>
<dbReference type="SUPFAM" id="SSF55190">
    <property type="entry name" value="Arginyl-tRNA synthetase (ArgRS), N-terminal 'additional' domain"/>
    <property type="match status" value="1"/>
</dbReference>